<comment type="caution">
    <text evidence="3">The sequence shown here is derived from an EMBL/GenBank/DDBJ whole genome shotgun (WGS) entry which is preliminary data.</text>
</comment>
<dbReference type="Pfam" id="PF03061">
    <property type="entry name" value="4HBT"/>
    <property type="match status" value="1"/>
</dbReference>
<dbReference type="CDD" id="cd03442">
    <property type="entry name" value="BFIT_BACH"/>
    <property type="match status" value="1"/>
</dbReference>
<dbReference type="SUPFAM" id="SSF54637">
    <property type="entry name" value="Thioesterase/thiol ester dehydrase-isomerase"/>
    <property type="match status" value="1"/>
</dbReference>
<keyword evidence="1" id="KW-0378">Hydrolase</keyword>
<dbReference type="EMBL" id="BARS01005015">
    <property type="protein sequence ID" value="GAF67801.1"/>
    <property type="molecule type" value="Genomic_DNA"/>
</dbReference>
<dbReference type="PROSITE" id="PS51770">
    <property type="entry name" value="HOTDOG_ACOT"/>
    <property type="match status" value="1"/>
</dbReference>
<organism evidence="3">
    <name type="scientific">marine sediment metagenome</name>
    <dbReference type="NCBI Taxonomy" id="412755"/>
    <lineage>
        <taxon>unclassified sequences</taxon>
        <taxon>metagenomes</taxon>
        <taxon>ecological metagenomes</taxon>
    </lineage>
</organism>
<name>X0RXQ8_9ZZZZ</name>
<accession>X0RXQ8</accession>
<dbReference type="GO" id="GO:0006637">
    <property type="term" value="P:acyl-CoA metabolic process"/>
    <property type="evidence" value="ECO:0007669"/>
    <property type="project" value="TreeGrafter"/>
</dbReference>
<sequence length="127" mass="13617">MILESKKVSDSKVEIAQVMMPEHSNASGNVHGGYILKLVDQAGAIVAARHTHSNIVTASLDRMDFISPVYIGNLVFAKASVNFVSNTSMEIGVRVEAECLKTGTHTHVGSAYLTFVALGKNDKPTMV</sequence>
<gene>
    <name evidence="3" type="ORF">S01H1_09817</name>
</gene>
<dbReference type="PANTHER" id="PTHR11049:SF16">
    <property type="entry name" value="PROTEIN VDLD"/>
    <property type="match status" value="1"/>
</dbReference>
<dbReference type="Gene3D" id="3.10.129.10">
    <property type="entry name" value="Hotdog Thioesterase"/>
    <property type="match status" value="1"/>
</dbReference>
<dbReference type="InterPro" id="IPR029069">
    <property type="entry name" value="HotDog_dom_sf"/>
</dbReference>
<feature type="domain" description="HotDog ACOT-type" evidence="2">
    <location>
        <begin position="9"/>
        <end position="121"/>
    </location>
</feature>
<proteinExistence type="predicted"/>
<evidence type="ECO:0000313" key="3">
    <source>
        <dbReference type="EMBL" id="GAF67801.1"/>
    </source>
</evidence>
<protein>
    <recommendedName>
        <fullName evidence="2">HotDog ACOT-type domain-containing protein</fullName>
    </recommendedName>
</protein>
<evidence type="ECO:0000256" key="1">
    <source>
        <dbReference type="ARBA" id="ARBA00022801"/>
    </source>
</evidence>
<dbReference type="PANTHER" id="PTHR11049">
    <property type="entry name" value="ACYL COENZYME A THIOESTER HYDROLASE"/>
    <property type="match status" value="1"/>
</dbReference>
<dbReference type="GO" id="GO:0005829">
    <property type="term" value="C:cytosol"/>
    <property type="evidence" value="ECO:0007669"/>
    <property type="project" value="TreeGrafter"/>
</dbReference>
<dbReference type="AlphaFoldDB" id="X0RXQ8"/>
<reference evidence="3" key="1">
    <citation type="journal article" date="2014" name="Front. Microbiol.">
        <title>High frequency of phylogenetically diverse reductive dehalogenase-homologous genes in deep subseafloor sedimentary metagenomes.</title>
        <authorList>
            <person name="Kawai M."/>
            <person name="Futagami T."/>
            <person name="Toyoda A."/>
            <person name="Takaki Y."/>
            <person name="Nishi S."/>
            <person name="Hori S."/>
            <person name="Arai W."/>
            <person name="Tsubouchi T."/>
            <person name="Morono Y."/>
            <person name="Uchiyama I."/>
            <person name="Ito T."/>
            <person name="Fujiyama A."/>
            <person name="Inagaki F."/>
            <person name="Takami H."/>
        </authorList>
    </citation>
    <scope>NUCLEOTIDE SEQUENCE</scope>
    <source>
        <strain evidence="3">Expedition CK06-06</strain>
    </source>
</reference>
<dbReference type="InterPro" id="IPR040170">
    <property type="entry name" value="Cytosol_ACT"/>
</dbReference>
<dbReference type="GO" id="GO:0052816">
    <property type="term" value="F:long-chain fatty acyl-CoA hydrolase activity"/>
    <property type="evidence" value="ECO:0007669"/>
    <property type="project" value="TreeGrafter"/>
</dbReference>
<evidence type="ECO:0000259" key="2">
    <source>
        <dbReference type="PROSITE" id="PS51770"/>
    </source>
</evidence>
<feature type="non-terminal residue" evidence="3">
    <location>
        <position position="127"/>
    </location>
</feature>
<dbReference type="InterPro" id="IPR033120">
    <property type="entry name" value="HOTDOG_ACOT"/>
</dbReference>
<dbReference type="InterPro" id="IPR006683">
    <property type="entry name" value="Thioestr_dom"/>
</dbReference>